<dbReference type="WBParaSite" id="PDA_v2.g5032.t1">
    <property type="protein sequence ID" value="PDA_v2.g5032.t1"/>
    <property type="gene ID" value="PDA_v2.g5032"/>
</dbReference>
<sequence length="87" mass="9933">MDMFDKDICDFVEKYSSELDISPNYLSLQNGSDEQNINQNDEEFVLSNPNIQGNMKITEGFHGNGHDMTYSNPNEMIVVQHEESNKG</sequence>
<dbReference type="Proteomes" id="UP000887578">
    <property type="component" value="Unplaced"/>
</dbReference>
<evidence type="ECO:0000313" key="2">
    <source>
        <dbReference type="WBParaSite" id="PDA_v2.g5032.t1"/>
    </source>
</evidence>
<organism evidence="1 2">
    <name type="scientific">Panagrolaimus davidi</name>
    <dbReference type="NCBI Taxonomy" id="227884"/>
    <lineage>
        <taxon>Eukaryota</taxon>
        <taxon>Metazoa</taxon>
        <taxon>Ecdysozoa</taxon>
        <taxon>Nematoda</taxon>
        <taxon>Chromadorea</taxon>
        <taxon>Rhabditida</taxon>
        <taxon>Tylenchina</taxon>
        <taxon>Panagrolaimomorpha</taxon>
        <taxon>Panagrolaimoidea</taxon>
        <taxon>Panagrolaimidae</taxon>
        <taxon>Panagrolaimus</taxon>
    </lineage>
</organism>
<name>A0A914R0Y8_9BILA</name>
<evidence type="ECO:0000313" key="1">
    <source>
        <dbReference type="Proteomes" id="UP000887578"/>
    </source>
</evidence>
<keyword evidence="1" id="KW-1185">Reference proteome</keyword>
<protein>
    <submittedName>
        <fullName evidence="2">Uncharacterized protein</fullName>
    </submittedName>
</protein>
<dbReference type="AlphaFoldDB" id="A0A914R0Y8"/>
<accession>A0A914R0Y8</accession>
<proteinExistence type="predicted"/>
<reference evidence="2" key="1">
    <citation type="submission" date="2022-11" db="UniProtKB">
        <authorList>
            <consortium name="WormBaseParasite"/>
        </authorList>
    </citation>
    <scope>IDENTIFICATION</scope>
</reference>